<dbReference type="SUPFAM" id="SSF55008">
    <property type="entry name" value="HMA, heavy metal-associated domain"/>
    <property type="match status" value="2"/>
</dbReference>
<evidence type="ECO:0000256" key="3">
    <source>
        <dbReference type="ARBA" id="ARBA00024045"/>
    </source>
</evidence>
<evidence type="ECO:0000313" key="7">
    <source>
        <dbReference type="Proteomes" id="UP000886520"/>
    </source>
</evidence>
<keyword evidence="7" id="KW-1185">Reference proteome</keyword>
<comment type="caution">
    <text evidence="6">The sequence shown here is derived from an EMBL/GenBank/DDBJ whole genome shotgun (WGS) entry which is preliminary data.</text>
</comment>
<dbReference type="AlphaFoldDB" id="A0A9D4Z649"/>
<keyword evidence="1" id="KW-0479">Metal-binding</keyword>
<dbReference type="PROSITE" id="PS50846">
    <property type="entry name" value="HMA_2"/>
    <property type="match status" value="2"/>
</dbReference>
<evidence type="ECO:0000256" key="2">
    <source>
        <dbReference type="ARBA" id="ARBA00023289"/>
    </source>
</evidence>
<dbReference type="PANTHER" id="PTHR46195:SF2">
    <property type="entry name" value="HEAVY METAL-ASSOCIATED ISOPRENYLATED PLANT PROTEIN 7"/>
    <property type="match status" value="1"/>
</dbReference>
<dbReference type="CDD" id="cd00371">
    <property type="entry name" value="HMA"/>
    <property type="match status" value="2"/>
</dbReference>
<evidence type="ECO:0000259" key="5">
    <source>
        <dbReference type="PROSITE" id="PS50846"/>
    </source>
</evidence>
<protein>
    <recommendedName>
        <fullName evidence="5">HMA domain-containing protein</fullName>
    </recommendedName>
</protein>
<dbReference type="InterPro" id="IPR036163">
    <property type="entry name" value="HMA_dom_sf"/>
</dbReference>
<feature type="domain" description="HMA" evidence="5">
    <location>
        <begin position="101"/>
        <end position="166"/>
    </location>
</feature>
<evidence type="ECO:0000256" key="4">
    <source>
        <dbReference type="SAM" id="MobiDB-lite"/>
    </source>
</evidence>
<dbReference type="Gene3D" id="3.30.70.100">
    <property type="match status" value="2"/>
</dbReference>
<dbReference type="GO" id="GO:0046872">
    <property type="term" value="F:metal ion binding"/>
    <property type="evidence" value="ECO:0007669"/>
    <property type="project" value="UniProtKB-KW"/>
</dbReference>
<evidence type="ECO:0000256" key="1">
    <source>
        <dbReference type="ARBA" id="ARBA00022723"/>
    </source>
</evidence>
<sequence>MPEEEKKEDDKIILQVDMHCEGCKAKVRKALKEFKGIEALDVNMQDQKVTIKGKLDARTVYETVKKKSGKRTILLYPDLSKVPQEPKKEEPKKEEPPPDPEVVVVLKVNMHCAACAKQIRRSLLKMDGVTDAKEDFSKSLVTVTGKKLDPIKLCARVKKRSGKHCEIVPPPPPPPAPPKEEEKKEEAKPAEEKKEEVKPAEEAKKEEEKPADAAPAAAEAAPPAAEGEKKAEEKKEEEKKDAPPAEKPEEKKEVSSEETKTEVKKYEYNPYRSHVPEYYVYPPQLFSDENPNACSIM</sequence>
<comment type="similarity">
    <text evidence="3">Belongs to the HIPP family.</text>
</comment>
<feature type="compositionally biased region" description="Basic and acidic residues" evidence="4">
    <location>
        <begin position="226"/>
        <end position="265"/>
    </location>
</feature>
<feature type="compositionally biased region" description="Basic and acidic residues" evidence="4">
    <location>
        <begin position="178"/>
        <end position="211"/>
    </location>
</feature>
<dbReference type="InterPro" id="IPR006121">
    <property type="entry name" value="HMA_dom"/>
</dbReference>
<dbReference type="Proteomes" id="UP000886520">
    <property type="component" value="Chromosome 22"/>
</dbReference>
<feature type="domain" description="HMA" evidence="5">
    <location>
        <begin position="9"/>
        <end position="76"/>
    </location>
</feature>
<dbReference type="Pfam" id="PF00403">
    <property type="entry name" value="HMA"/>
    <property type="match status" value="2"/>
</dbReference>
<dbReference type="OrthoDB" id="785630at2759"/>
<keyword evidence="2" id="KW-0449">Lipoprotein</keyword>
<feature type="compositionally biased region" description="Low complexity" evidence="4">
    <location>
        <begin position="212"/>
        <end position="225"/>
    </location>
</feature>
<feature type="compositionally biased region" description="Basic and acidic residues" evidence="4">
    <location>
        <begin position="84"/>
        <end position="96"/>
    </location>
</feature>
<gene>
    <name evidence="6" type="ORF">GOP47_0022541</name>
</gene>
<feature type="region of interest" description="Disordered" evidence="4">
    <location>
        <begin position="78"/>
        <end position="100"/>
    </location>
</feature>
<dbReference type="InterPro" id="IPR044577">
    <property type="entry name" value="HIPP4/7/8/17/18/19"/>
</dbReference>
<reference evidence="6" key="1">
    <citation type="submission" date="2021-01" db="EMBL/GenBank/DDBJ databases">
        <title>Adiantum capillus-veneris genome.</title>
        <authorList>
            <person name="Fang Y."/>
            <person name="Liao Q."/>
        </authorList>
    </citation>
    <scope>NUCLEOTIDE SEQUENCE</scope>
    <source>
        <strain evidence="6">H3</strain>
        <tissue evidence="6">Leaf</tissue>
    </source>
</reference>
<name>A0A9D4Z649_ADICA</name>
<feature type="region of interest" description="Disordered" evidence="4">
    <location>
        <begin position="160"/>
        <end position="265"/>
    </location>
</feature>
<organism evidence="6 7">
    <name type="scientific">Adiantum capillus-veneris</name>
    <name type="common">Maidenhair fern</name>
    <dbReference type="NCBI Taxonomy" id="13818"/>
    <lineage>
        <taxon>Eukaryota</taxon>
        <taxon>Viridiplantae</taxon>
        <taxon>Streptophyta</taxon>
        <taxon>Embryophyta</taxon>
        <taxon>Tracheophyta</taxon>
        <taxon>Polypodiopsida</taxon>
        <taxon>Polypodiidae</taxon>
        <taxon>Polypodiales</taxon>
        <taxon>Pteridineae</taxon>
        <taxon>Pteridaceae</taxon>
        <taxon>Vittarioideae</taxon>
        <taxon>Adiantum</taxon>
    </lineage>
</organism>
<accession>A0A9D4Z649</accession>
<dbReference type="PANTHER" id="PTHR46195">
    <property type="entry name" value="HEAVY METAL-ASSOCIATED ISOPRENYLATED PLANT PROTEIN 7"/>
    <property type="match status" value="1"/>
</dbReference>
<feature type="compositionally biased region" description="Pro residues" evidence="4">
    <location>
        <begin position="168"/>
        <end position="177"/>
    </location>
</feature>
<evidence type="ECO:0000313" key="6">
    <source>
        <dbReference type="EMBL" id="KAI5062002.1"/>
    </source>
</evidence>
<dbReference type="EMBL" id="JABFUD020000022">
    <property type="protein sequence ID" value="KAI5062002.1"/>
    <property type="molecule type" value="Genomic_DNA"/>
</dbReference>
<keyword evidence="2" id="KW-0636">Prenylation</keyword>
<proteinExistence type="inferred from homology"/>